<organism evidence="2 3">
    <name type="scientific">Pristionchus mayeri</name>
    <dbReference type="NCBI Taxonomy" id="1317129"/>
    <lineage>
        <taxon>Eukaryota</taxon>
        <taxon>Metazoa</taxon>
        <taxon>Ecdysozoa</taxon>
        <taxon>Nematoda</taxon>
        <taxon>Chromadorea</taxon>
        <taxon>Rhabditida</taxon>
        <taxon>Rhabditina</taxon>
        <taxon>Diplogasteromorpha</taxon>
        <taxon>Diplogasteroidea</taxon>
        <taxon>Neodiplogasteridae</taxon>
        <taxon>Pristionchus</taxon>
    </lineage>
</organism>
<dbReference type="EMBL" id="BTRK01000003">
    <property type="protein sequence ID" value="GMR43330.1"/>
    <property type="molecule type" value="Genomic_DNA"/>
</dbReference>
<keyword evidence="3" id="KW-1185">Reference proteome</keyword>
<dbReference type="PANTHER" id="PTHR14374:SF0">
    <property type="entry name" value="TRAFFICKING PROTEIN PARTICLE COMPLEX SUBUNIT 11"/>
    <property type="match status" value="1"/>
</dbReference>
<gene>
    <name evidence="2" type="ORF">PMAYCL1PPCAC_13525</name>
</gene>
<dbReference type="AlphaFoldDB" id="A0AAN4ZT68"/>
<dbReference type="InterPro" id="IPR021773">
    <property type="entry name" value="TPC11"/>
</dbReference>
<name>A0AAN4ZT68_9BILA</name>
<accession>A0AAN4ZT68</accession>
<feature type="non-terminal residue" evidence="2">
    <location>
        <position position="1"/>
    </location>
</feature>
<protein>
    <recommendedName>
        <fullName evidence="1">Trafficking protein particle complex subunit 11 domain-containing protein</fullName>
    </recommendedName>
</protein>
<comment type="caution">
    <text evidence="2">The sequence shown here is derived from an EMBL/GenBank/DDBJ whole genome shotgun (WGS) entry which is preliminary data.</text>
</comment>
<reference evidence="3" key="1">
    <citation type="submission" date="2022-10" db="EMBL/GenBank/DDBJ databases">
        <title>Genome assembly of Pristionchus species.</title>
        <authorList>
            <person name="Yoshida K."/>
            <person name="Sommer R.J."/>
        </authorList>
    </citation>
    <scope>NUCLEOTIDE SEQUENCE [LARGE SCALE GENOMIC DNA]</scope>
    <source>
        <strain evidence="3">RS5460</strain>
    </source>
</reference>
<dbReference type="Pfam" id="PF11817">
    <property type="entry name" value="Foie-gras_1"/>
    <property type="match status" value="1"/>
</dbReference>
<evidence type="ECO:0000313" key="3">
    <source>
        <dbReference type="Proteomes" id="UP001328107"/>
    </source>
</evidence>
<dbReference type="Proteomes" id="UP001328107">
    <property type="component" value="Unassembled WGS sequence"/>
</dbReference>
<dbReference type="GO" id="GO:0005737">
    <property type="term" value="C:cytoplasm"/>
    <property type="evidence" value="ECO:0007669"/>
    <property type="project" value="TreeGrafter"/>
</dbReference>
<evidence type="ECO:0000313" key="2">
    <source>
        <dbReference type="EMBL" id="GMR43330.1"/>
    </source>
</evidence>
<evidence type="ECO:0000259" key="1">
    <source>
        <dbReference type="Pfam" id="PF11817"/>
    </source>
</evidence>
<sequence length="1174" mass="125543">KMDPVEAGEWLGSRPQQLILLTGIDAANRPGHGALLNALMNRSADRAPLNLRVIRDELELPAKVARPRERGVLRREWPLKYTQKVPALIVLFMALEWDDASWHEKKSEAESKVESIRAASARHGCRLALVLLQERSLPHPDEMATERAAELCSQCQLSPKQLFVLPTSGDMQGYVSKLESALHELAQGFYQQKIKTIRARSIPNNAAPLVVRQMFKLAFLSELKQDTHTALRHYKLAYEQCRDHQDAWEQIDLFEWRSVVGLLNYKMCDLCFLHSTALEAITQMRRHQQLFFNANPGTYPTAQLASIEYELWKSKQCWHFAELFERAVVAGLTAVPTLNPGTHLDAAAAHFSRANKEIAALKAAMVAGGAYPHPDPLDKTTVFFGQRPWRVGLEGAASVGVEHDAVLALQQRLRVNSEGVCALLSGAMGQYKKYGCYNMQRKMLGEMADEYAAAGDWQRALQLLQIVGREQLPLRVRAAAATKALRAAWIIADARAYVAALAHAAATEHELAKESPSPLDRQTSLVAALHEVLSSRVPPAPDGVPEAASAKARETWTRTLAEPVFFSIAAPPPARSIPQLVSLSAAFLPLEAVDDAASASASAAFAAATRADARVPLRVTLRLNAAAPLQLARVRVAVDIGGKRRAADEKTPWEMVAEKVQLEPSKDAHLTFVVNLAEHLVPEGCNVVISRVLLEVGADRSRLTGVFEADGGALPLAVQGGYAAMRIASRGAALRADGVRHLECLTAEVVEAPLRLTNVSSGVLRNVRMEFKRPPPSQSAVGMAVLFLDESGQLQADLAAPVAAEMQQAETLDFTLKLSATMMGTIEQLPIEATFDGKTAGSRESCLLPISVQSKAPFSVTSSLLNMNGVPVSSMLNHNAHVLKVDVTAHATIVVTKCEWLLPDFLAAKDGGELQQLQDELTEGECISYVCAVDVGEGRAAAAAAGAAGAAAAGLQVPEGNMSSASSESSMTSSAYSATVGVSSLASSTATSSSLERALGRVAIEWRRPGSSLAAVRSVVPLHAAALAACPLSISASVSPCARPPAPGASGGASASGAFARPSPGARCTAGTPIGIEYELCSHHHEPLAVACTVEVPDVFLFSGKRQSALTLLPGGRERLTVVVMAQTAGRLPFPRLLLRSAAFPGTVLAEANRALPANIFTLPMAKEATVSTA</sequence>
<dbReference type="PANTHER" id="PTHR14374">
    <property type="entry name" value="FOIE GRAS"/>
    <property type="match status" value="1"/>
</dbReference>
<proteinExistence type="predicted"/>
<feature type="domain" description="Trafficking protein particle complex subunit 11" evidence="1">
    <location>
        <begin position="255"/>
        <end position="467"/>
    </location>
</feature>